<feature type="transmembrane region" description="Helical" evidence="1">
    <location>
        <begin position="346"/>
        <end position="368"/>
    </location>
</feature>
<dbReference type="AlphaFoldDB" id="A0A0M0BTP3"/>
<feature type="transmembrane region" description="Helical" evidence="1">
    <location>
        <begin position="197"/>
        <end position="219"/>
    </location>
</feature>
<protein>
    <recommendedName>
        <fullName evidence="4">Major facilitator superfamily (MFS) profile domain-containing protein</fullName>
    </recommendedName>
</protein>
<dbReference type="InterPro" id="IPR036259">
    <property type="entry name" value="MFS_trans_sf"/>
</dbReference>
<accession>A0A0M0BTP3</accession>
<evidence type="ECO:0000313" key="3">
    <source>
        <dbReference type="Proteomes" id="UP000037237"/>
    </source>
</evidence>
<feature type="transmembrane region" description="Helical" evidence="1">
    <location>
        <begin position="283"/>
        <end position="301"/>
    </location>
</feature>
<dbReference type="Proteomes" id="UP000037237">
    <property type="component" value="Unassembled WGS sequence"/>
</dbReference>
<dbReference type="Pfam" id="PF07690">
    <property type="entry name" value="MFS_1"/>
    <property type="match status" value="1"/>
</dbReference>
<name>A0A0M0BTP3_9ARCH</name>
<comment type="caution">
    <text evidence="2">The sequence shown here is derived from an EMBL/GenBank/DDBJ whole genome shotgun (WGS) entry which is preliminary data.</text>
</comment>
<gene>
    <name evidence="2" type="ORF">AC477_03565</name>
</gene>
<dbReference type="InterPro" id="IPR011701">
    <property type="entry name" value="MFS"/>
</dbReference>
<dbReference type="SUPFAM" id="SSF103473">
    <property type="entry name" value="MFS general substrate transporter"/>
    <property type="match status" value="1"/>
</dbReference>
<organism evidence="2 3">
    <name type="scientific">miscellaneous Crenarchaeota group-1 archaeon SG8-32-1</name>
    <dbReference type="NCBI Taxonomy" id="1685124"/>
    <lineage>
        <taxon>Archaea</taxon>
        <taxon>Candidatus Bathyarchaeota</taxon>
        <taxon>MCG-1</taxon>
    </lineage>
</organism>
<feature type="transmembrane region" description="Helical" evidence="1">
    <location>
        <begin position="262"/>
        <end position="277"/>
    </location>
</feature>
<feature type="transmembrane region" description="Helical" evidence="1">
    <location>
        <begin position="6"/>
        <end position="23"/>
    </location>
</feature>
<evidence type="ECO:0000256" key="1">
    <source>
        <dbReference type="SAM" id="Phobius"/>
    </source>
</evidence>
<feature type="transmembrane region" description="Helical" evidence="1">
    <location>
        <begin position="152"/>
        <end position="170"/>
    </location>
</feature>
<evidence type="ECO:0008006" key="4">
    <source>
        <dbReference type="Google" id="ProtNLM"/>
    </source>
</evidence>
<proteinExistence type="predicted"/>
<feature type="transmembrane region" description="Helical" evidence="1">
    <location>
        <begin position="321"/>
        <end position="340"/>
    </location>
</feature>
<reference evidence="2 3" key="1">
    <citation type="submission" date="2015-06" db="EMBL/GenBank/DDBJ databases">
        <title>New insights into the roles of widespread benthic archaea in carbon and nitrogen cycling.</title>
        <authorList>
            <person name="Lazar C.S."/>
            <person name="Baker B.J."/>
            <person name="Seitz K.W."/>
            <person name="Hyde A.S."/>
            <person name="Dick G.J."/>
            <person name="Hinrichs K.-U."/>
            <person name="Teske A.P."/>
        </authorList>
    </citation>
    <scope>NUCLEOTIDE SEQUENCE [LARGE SCALE GENOMIC DNA]</scope>
    <source>
        <strain evidence="2">SG8-32-1</strain>
    </source>
</reference>
<feature type="transmembrane region" description="Helical" evidence="1">
    <location>
        <begin position="30"/>
        <end position="50"/>
    </location>
</feature>
<keyword evidence="1" id="KW-0812">Transmembrane</keyword>
<keyword evidence="1" id="KW-1133">Transmembrane helix</keyword>
<dbReference type="GO" id="GO:0022857">
    <property type="term" value="F:transmembrane transporter activity"/>
    <property type="evidence" value="ECO:0007669"/>
    <property type="project" value="InterPro"/>
</dbReference>
<evidence type="ECO:0000313" key="2">
    <source>
        <dbReference type="EMBL" id="KON31967.1"/>
    </source>
</evidence>
<feature type="transmembrane region" description="Helical" evidence="1">
    <location>
        <begin position="231"/>
        <end position="250"/>
    </location>
</feature>
<dbReference type="Gene3D" id="1.20.1250.20">
    <property type="entry name" value="MFS general substrate transporter like domains"/>
    <property type="match status" value="1"/>
</dbReference>
<sequence>MTITFLNFFISGGLRLAIPLLLLDRNVDLVEIGVVISVLPIVFMVVRLFMAVIADLRGWNRFYILLNWPWSILSTFVYFIASSTPMFLLGKFFEALKESSYWAVSRTAIFSLSPKREEKEATRNIAVSMLSTAVGSAAAGFGIAFFGFSFTFTILIMTAGFIAIPAALLWKIPKQNLRQNNSRFREIINPRKRGKMFWFASIISVFFSLAFFPLLNLLLPVFMAQNIGYDYTMIGIAYMLYNFIASIVVLSTLRFSLGIKRVILQCSIALVATFLLTSSNYYFFAPFLALAVAQGLGWFFYESIIAKITKNKPNVSIDIGLLIIPLRFAEFGSVLYAGIIAQSVGYWPLFFSSGLFFTLFSIFALHFLRIND</sequence>
<keyword evidence="1" id="KW-0472">Membrane</keyword>
<feature type="transmembrane region" description="Helical" evidence="1">
    <location>
        <begin position="70"/>
        <end position="89"/>
    </location>
</feature>
<dbReference type="EMBL" id="LFWU01000083">
    <property type="protein sequence ID" value="KON31967.1"/>
    <property type="molecule type" value="Genomic_DNA"/>
</dbReference>